<dbReference type="RefSeq" id="WP_096254964.1">
    <property type="nucleotide sequence ID" value="NZ_BMKX01000004.1"/>
</dbReference>
<feature type="transmembrane region" description="Helical" evidence="1">
    <location>
        <begin position="15"/>
        <end position="36"/>
    </location>
</feature>
<protein>
    <recommendedName>
        <fullName evidence="4">DUF2530 domain-containing protein</fullName>
    </recommendedName>
</protein>
<evidence type="ECO:0000256" key="1">
    <source>
        <dbReference type="SAM" id="Phobius"/>
    </source>
</evidence>
<sequence>MTSRQPEKAPRRKHLGLGLLIGGLIILAFFLSFLLIPQNADRSFSPMWIGVAWGALMAIWGLFRMIKGPSSLDHPRGGSDAGL</sequence>
<dbReference type="Proteomes" id="UP000606115">
    <property type="component" value="Unassembled WGS sequence"/>
</dbReference>
<dbReference type="GeneID" id="303304356"/>
<reference evidence="3" key="1">
    <citation type="journal article" date="2019" name="Int. J. Syst. Evol. Microbiol.">
        <title>The Global Catalogue of Microorganisms (GCM) 10K type strain sequencing project: providing services to taxonomists for standard genome sequencing and annotation.</title>
        <authorList>
            <consortium name="The Broad Institute Genomics Platform"/>
            <consortium name="The Broad Institute Genome Sequencing Center for Infectious Disease"/>
            <person name="Wu L."/>
            <person name="Ma J."/>
        </authorList>
    </citation>
    <scope>NUCLEOTIDE SEQUENCE [LARGE SCALE GENOMIC DNA]</scope>
    <source>
        <strain evidence="3">CGMCC 1.3685</strain>
    </source>
</reference>
<evidence type="ECO:0008006" key="4">
    <source>
        <dbReference type="Google" id="ProtNLM"/>
    </source>
</evidence>
<keyword evidence="1" id="KW-1133">Transmembrane helix</keyword>
<name>A0ABQ2DKC0_9MICC</name>
<comment type="caution">
    <text evidence="2">The sequence shown here is derived from an EMBL/GenBank/DDBJ whole genome shotgun (WGS) entry which is preliminary data.</text>
</comment>
<keyword evidence="3" id="KW-1185">Reference proteome</keyword>
<evidence type="ECO:0000313" key="3">
    <source>
        <dbReference type="Proteomes" id="UP000606115"/>
    </source>
</evidence>
<dbReference type="EMBL" id="BMKX01000004">
    <property type="protein sequence ID" value="GGJ61230.1"/>
    <property type="molecule type" value="Genomic_DNA"/>
</dbReference>
<gene>
    <name evidence="2" type="ORF">GCM10007173_19970</name>
</gene>
<keyword evidence="1" id="KW-0472">Membrane</keyword>
<feature type="transmembrane region" description="Helical" evidence="1">
    <location>
        <begin position="48"/>
        <end position="66"/>
    </location>
</feature>
<proteinExistence type="predicted"/>
<evidence type="ECO:0000313" key="2">
    <source>
        <dbReference type="EMBL" id="GGJ61230.1"/>
    </source>
</evidence>
<accession>A0ABQ2DKC0</accession>
<keyword evidence="1" id="KW-0812">Transmembrane</keyword>
<organism evidence="2 3">
    <name type="scientific">Glutamicibacter ardleyensis</name>
    <dbReference type="NCBI Taxonomy" id="225894"/>
    <lineage>
        <taxon>Bacteria</taxon>
        <taxon>Bacillati</taxon>
        <taxon>Actinomycetota</taxon>
        <taxon>Actinomycetes</taxon>
        <taxon>Micrococcales</taxon>
        <taxon>Micrococcaceae</taxon>
        <taxon>Glutamicibacter</taxon>
    </lineage>
</organism>